<evidence type="ECO:0000313" key="3">
    <source>
        <dbReference type="EnsemblPlants" id="KQK24082"/>
    </source>
</evidence>
<dbReference type="HOGENOM" id="CLU_166427_0_0_1"/>
<proteinExistence type="predicted"/>
<feature type="region of interest" description="Disordered" evidence="1">
    <location>
        <begin position="45"/>
        <end position="72"/>
    </location>
</feature>
<dbReference type="AlphaFoldDB" id="I1HAQ9"/>
<feature type="compositionally biased region" description="Polar residues" evidence="1">
    <location>
        <begin position="115"/>
        <end position="125"/>
    </location>
</feature>
<gene>
    <name evidence="3" type="primary">LOC100835773</name>
    <name evidence="2" type="ORF">BRADI_1g78050v3</name>
</gene>
<evidence type="ECO:0000313" key="2">
    <source>
        <dbReference type="EMBL" id="KQK24082.1"/>
    </source>
</evidence>
<dbReference type="GeneID" id="100835773"/>
<dbReference type="Proteomes" id="UP000008810">
    <property type="component" value="Chromosome 1"/>
</dbReference>
<sequence>MSASPEFYRPWSAAPQLYSPRVLPGATAAADEDEYYSCRTPTGAGISSSYLGTGTGTAACPPAPRKPRPQPAACRKRLFDVAAVISVRYDELDRIFRPAPPAPSKQGKLADPPVSGSSSRRAAKA</sequence>
<accession>I1HAQ9</accession>
<dbReference type="EMBL" id="CM000880">
    <property type="protein sequence ID" value="KQK24082.1"/>
    <property type="molecule type" value="Genomic_DNA"/>
</dbReference>
<dbReference type="RefSeq" id="XP_003559011.1">
    <property type="nucleotide sequence ID" value="XM_003558963.4"/>
</dbReference>
<feature type="region of interest" description="Disordered" evidence="1">
    <location>
        <begin position="96"/>
        <end position="125"/>
    </location>
</feature>
<keyword evidence="4" id="KW-1185">Reference proteome</keyword>
<dbReference type="eggNOG" id="ENOG502R4JM">
    <property type="taxonomic scope" value="Eukaryota"/>
</dbReference>
<dbReference type="GO" id="GO:0004861">
    <property type="term" value="F:cyclin-dependent protein serine/threonine kinase inhibitor activity"/>
    <property type="evidence" value="ECO:0000318"/>
    <property type="project" value="GO_Central"/>
</dbReference>
<dbReference type="OMA" id="ENEYSCR"/>
<dbReference type="OrthoDB" id="662905at2759"/>
<reference evidence="2 3" key="1">
    <citation type="journal article" date="2010" name="Nature">
        <title>Genome sequencing and analysis of the model grass Brachypodium distachyon.</title>
        <authorList>
            <consortium name="International Brachypodium Initiative"/>
        </authorList>
    </citation>
    <scope>NUCLEOTIDE SEQUENCE [LARGE SCALE GENOMIC DNA]</scope>
    <source>
        <strain evidence="2">Bd21</strain>
        <strain evidence="3">cv. Bd21</strain>
    </source>
</reference>
<protein>
    <submittedName>
        <fullName evidence="2 3">Uncharacterized protein</fullName>
    </submittedName>
</protein>
<dbReference type="Gramene" id="KQK24082">
    <property type="protein sequence ID" value="KQK24082"/>
    <property type="gene ID" value="BRADI_1g78050v3"/>
</dbReference>
<reference evidence="3" key="3">
    <citation type="submission" date="2018-08" db="UniProtKB">
        <authorList>
            <consortium name="EnsemblPlants"/>
        </authorList>
    </citation>
    <scope>IDENTIFICATION</scope>
    <source>
        <strain evidence="3">cv. Bd21</strain>
    </source>
</reference>
<dbReference type="KEGG" id="bdi:100835773"/>
<organism evidence="3">
    <name type="scientific">Brachypodium distachyon</name>
    <name type="common">Purple false brome</name>
    <name type="synonym">Trachynia distachya</name>
    <dbReference type="NCBI Taxonomy" id="15368"/>
    <lineage>
        <taxon>Eukaryota</taxon>
        <taxon>Viridiplantae</taxon>
        <taxon>Streptophyta</taxon>
        <taxon>Embryophyta</taxon>
        <taxon>Tracheophyta</taxon>
        <taxon>Spermatophyta</taxon>
        <taxon>Magnoliopsida</taxon>
        <taxon>Liliopsida</taxon>
        <taxon>Poales</taxon>
        <taxon>Poaceae</taxon>
        <taxon>BOP clade</taxon>
        <taxon>Pooideae</taxon>
        <taxon>Stipodae</taxon>
        <taxon>Brachypodieae</taxon>
        <taxon>Brachypodium</taxon>
    </lineage>
</organism>
<evidence type="ECO:0000313" key="4">
    <source>
        <dbReference type="Proteomes" id="UP000008810"/>
    </source>
</evidence>
<dbReference type="PANTHER" id="PTHR35162">
    <property type="entry name" value="OS08G0516600 PROTEIN"/>
    <property type="match status" value="1"/>
</dbReference>
<dbReference type="EnsemblPlants" id="KQK24082">
    <property type="protein sequence ID" value="KQK24082"/>
    <property type="gene ID" value="BRADI_1g78050v3"/>
</dbReference>
<dbReference type="InterPro" id="IPR053115">
    <property type="entry name" value="CDK_inhibitor"/>
</dbReference>
<dbReference type="PANTHER" id="PTHR35162:SF11">
    <property type="entry name" value="CYCLIN-DEPENDENT PROTEIN KINASE INHIBITOR EL2"/>
    <property type="match status" value="1"/>
</dbReference>
<reference evidence="2" key="2">
    <citation type="submission" date="2017-06" db="EMBL/GenBank/DDBJ databases">
        <title>WGS assembly of Brachypodium distachyon.</title>
        <authorList>
            <consortium name="The International Brachypodium Initiative"/>
            <person name="Lucas S."/>
            <person name="Harmon-Smith M."/>
            <person name="Lail K."/>
            <person name="Tice H."/>
            <person name="Grimwood J."/>
            <person name="Bruce D."/>
            <person name="Barry K."/>
            <person name="Shu S."/>
            <person name="Lindquist E."/>
            <person name="Wang M."/>
            <person name="Pitluck S."/>
            <person name="Vogel J.P."/>
            <person name="Garvin D.F."/>
            <person name="Mockler T.C."/>
            <person name="Schmutz J."/>
            <person name="Rokhsar D."/>
            <person name="Bevan M.W."/>
        </authorList>
    </citation>
    <scope>NUCLEOTIDE SEQUENCE</scope>
    <source>
        <strain evidence="2">Bd21</strain>
    </source>
</reference>
<evidence type="ECO:0000256" key="1">
    <source>
        <dbReference type="SAM" id="MobiDB-lite"/>
    </source>
</evidence>
<name>I1HAQ9_BRADI</name>